<evidence type="ECO:0000313" key="8">
    <source>
        <dbReference type="EMBL" id="MFH5243450.1"/>
    </source>
</evidence>
<evidence type="ECO:0000256" key="2">
    <source>
        <dbReference type="ARBA" id="ARBA00023125"/>
    </source>
</evidence>
<dbReference type="EMBL" id="JBIMSO010000141">
    <property type="protein sequence ID" value="MFH5211995.1"/>
    <property type="molecule type" value="Genomic_DNA"/>
</dbReference>
<keyword evidence="1" id="KW-0805">Transcription regulation</keyword>
<dbReference type="InterPro" id="IPR001647">
    <property type="entry name" value="HTH_TetR"/>
</dbReference>
<evidence type="ECO:0000256" key="1">
    <source>
        <dbReference type="ARBA" id="ARBA00023015"/>
    </source>
</evidence>
<keyword evidence="3" id="KW-0804">Transcription</keyword>
<dbReference type="PANTHER" id="PTHR30055">
    <property type="entry name" value="HTH-TYPE TRANSCRIPTIONAL REGULATOR RUTR"/>
    <property type="match status" value="1"/>
</dbReference>
<dbReference type="SUPFAM" id="SSF48498">
    <property type="entry name" value="Tetracyclin repressor-like, C-terminal domain"/>
    <property type="match status" value="1"/>
</dbReference>
<dbReference type="Gene3D" id="1.10.357.10">
    <property type="entry name" value="Tetracycline Repressor, domain 2"/>
    <property type="match status" value="1"/>
</dbReference>
<evidence type="ECO:0000256" key="3">
    <source>
        <dbReference type="ARBA" id="ARBA00023163"/>
    </source>
</evidence>
<gene>
    <name evidence="8" type="ORF">ACHIPV_16435</name>
    <name evidence="6" type="ORF">ACHIPZ_27895</name>
    <name evidence="7" type="ORF">ACHIRB_13915</name>
</gene>
<feature type="DNA-binding region" description="H-T-H motif" evidence="4">
    <location>
        <begin position="38"/>
        <end position="57"/>
    </location>
</feature>
<accession>A0ABW7KLS5</accession>
<proteinExistence type="predicted"/>
<sequence>MKTTAPRRTQQQRSAESAERLRQALAELVIEQGYERTTAAEIGLRAGYSRAMVRERYESKDQLLGALHRDYEALLLGRNDEESGLARILGAFDRLHQFSLEKPILLKAILIASFEAAAGGHVMRPVVDRWLAALGAQLQQWIREGLDDGTVSAGIDVEAEVEQLLIEAIGISYRWIQDPDLDSMPRRLTAWRDRSIGRLRRS</sequence>
<evidence type="ECO:0000256" key="4">
    <source>
        <dbReference type="PROSITE-ProRule" id="PRU00335"/>
    </source>
</evidence>
<evidence type="ECO:0000259" key="5">
    <source>
        <dbReference type="PROSITE" id="PS50977"/>
    </source>
</evidence>
<evidence type="ECO:0000313" key="6">
    <source>
        <dbReference type="EMBL" id="MFH5211995.1"/>
    </source>
</evidence>
<evidence type="ECO:0000313" key="9">
    <source>
        <dbReference type="Proteomes" id="UP001609175"/>
    </source>
</evidence>
<feature type="domain" description="HTH tetR-type" evidence="5">
    <location>
        <begin position="15"/>
        <end position="75"/>
    </location>
</feature>
<dbReference type="PROSITE" id="PS50977">
    <property type="entry name" value="HTH_TETR_2"/>
    <property type="match status" value="1"/>
</dbReference>
<keyword evidence="2 4" id="KW-0238">DNA-binding</keyword>
<dbReference type="EMBL" id="JBIMSN010000059">
    <property type="protein sequence ID" value="MFH5229654.1"/>
    <property type="molecule type" value="Genomic_DNA"/>
</dbReference>
<reference evidence="9 10" key="1">
    <citation type="submission" date="2024-10" db="EMBL/GenBank/DDBJ databases">
        <authorList>
            <person name="Riesco R."/>
        </authorList>
    </citation>
    <scope>NUCLEOTIDE SEQUENCE [LARGE SCALE GENOMIC DNA]</scope>
    <source>
        <strain evidence="8 10">NCIMB 15448</strain>
        <strain evidence="6 9">NCIMB 15449</strain>
        <strain evidence="7 11">NCIMB 15450</strain>
    </source>
</reference>
<dbReference type="EMBL" id="JBIMSP010000025">
    <property type="protein sequence ID" value="MFH5243450.1"/>
    <property type="molecule type" value="Genomic_DNA"/>
</dbReference>
<dbReference type="Proteomes" id="UP001609175">
    <property type="component" value="Unassembled WGS sequence"/>
</dbReference>
<dbReference type="PANTHER" id="PTHR30055:SF234">
    <property type="entry name" value="HTH-TYPE TRANSCRIPTIONAL REGULATOR BETI"/>
    <property type="match status" value="1"/>
</dbReference>
<evidence type="ECO:0000313" key="10">
    <source>
        <dbReference type="Proteomes" id="UP001609176"/>
    </source>
</evidence>
<protein>
    <submittedName>
        <fullName evidence="8">TetR/AcrR family transcriptional regulator</fullName>
    </submittedName>
</protein>
<dbReference type="InterPro" id="IPR009057">
    <property type="entry name" value="Homeodomain-like_sf"/>
</dbReference>
<dbReference type="Proteomes" id="UP001609176">
    <property type="component" value="Unassembled WGS sequence"/>
</dbReference>
<dbReference type="Pfam" id="PF00440">
    <property type="entry name" value="TetR_N"/>
    <property type="match status" value="1"/>
</dbReference>
<comment type="caution">
    <text evidence="8">The sequence shown here is derived from an EMBL/GenBank/DDBJ whole genome shotgun (WGS) entry which is preliminary data.</text>
</comment>
<name>A0ABW7KLS5_9NOCA</name>
<evidence type="ECO:0000313" key="11">
    <source>
        <dbReference type="Proteomes" id="UP001609219"/>
    </source>
</evidence>
<dbReference type="InterPro" id="IPR036271">
    <property type="entry name" value="Tet_transcr_reg_TetR-rel_C_sf"/>
</dbReference>
<dbReference type="SUPFAM" id="SSF46689">
    <property type="entry name" value="Homeodomain-like"/>
    <property type="match status" value="1"/>
</dbReference>
<keyword evidence="11" id="KW-1185">Reference proteome</keyword>
<dbReference type="RefSeq" id="WP_395118946.1">
    <property type="nucleotide sequence ID" value="NZ_JBIMSN010000059.1"/>
</dbReference>
<dbReference type="Proteomes" id="UP001609219">
    <property type="component" value="Unassembled WGS sequence"/>
</dbReference>
<organism evidence="8 10">
    <name type="scientific">Antrihabitans spumae</name>
    <dbReference type="NCBI Taxonomy" id="3373370"/>
    <lineage>
        <taxon>Bacteria</taxon>
        <taxon>Bacillati</taxon>
        <taxon>Actinomycetota</taxon>
        <taxon>Actinomycetes</taxon>
        <taxon>Mycobacteriales</taxon>
        <taxon>Nocardiaceae</taxon>
        <taxon>Antrihabitans</taxon>
    </lineage>
</organism>
<evidence type="ECO:0000313" key="7">
    <source>
        <dbReference type="EMBL" id="MFH5229654.1"/>
    </source>
</evidence>
<dbReference type="InterPro" id="IPR050109">
    <property type="entry name" value="HTH-type_TetR-like_transc_reg"/>
</dbReference>